<organism evidence="2 3">
    <name type="scientific">Brassica cretica</name>
    <name type="common">Mustard</name>
    <dbReference type="NCBI Taxonomy" id="69181"/>
    <lineage>
        <taxon>Eukaryota</taxon>
        <taxon>Viridiplantae</taxon>
        <taxon>Streptophyta</taxon>
        <taxon>Embryophyta</taxon>
        <taxon>Tracheophyta</taxon>
        <taxon>Spermatophyta</taxon>
        <taxon>Magnoliopsida</taxon>
        <taxon>eudicotyledons</taxon>
        <taxon>Gunneridae</taxon>
        <taxon>Pentapetalae</taxon>
        <taxon>rosids</taxon>
        <taxon>malvids</taxon>
        <taxon>Brassicales</taxon>
        <taxon>Brassicaceae</taxon>
        <taxon>Brassiceae</taxon>
        <taxon>Brassica</taxon>
    </lineage>
</organism>
<feature type="signal peptide" evidence="1">
    <location>
        <begin position="1"/>
        <end position="23"/>
    </location>
</feature>
<accession>A0A8S9KT12</accession>
<evidence type="ECO:0000256" key="1">
    <source>
        <dbReference type="SAM" id="SignalP"/>
    </source>
</evidence>
<sequence>MAKWNAIVLIMMVVIAIVVTVEAKENKHRIKCFHKCTKVCKPHDGNCHALCKEKCRGSKPPHIQEDPLLPLNNGFQVVGTLFGNHRGHVYFAVQDDPTRLPAVLIQLPTPTSILVKEIASGLVRIALETAAFRTNSKKLLEESTIVRQKVLLLCKERVWRGRVESVEGGGAYYDGCQSLSCGGKGGGKRE</sequence>
<protein>
    <submittedName>
        <fullName evidence="2">Uncharacterized protein</fullName>
    </submittedName>
</protein>
<evidence type="ECO:0000313" key="2">
    <source>
        <dbReference type="EMBL" id="KAF2596911.1"/>
    </source>
</evidence>
<gene>
    <name evidence="2" type="ORF">F2Q68_00011513</name>
</gene>
<dbReference type="EMBL" id="QGKW02000717">
    <property type="protein sequence ID" value="KAF2596911.1"/>
    <property type="molecule type" value="Genomic_DNA"/>
</dbReference>
<name>A0A8S9KT12_BRACR</name>
<dbReference type="InterPro" id="IPR006460">
    <property type="entry name" value="MIZ1-like_pln"/>
</dbReference>
<dbReference type="AlphaFoldDB" id="A0A8S9KT12"/>
<evidence type="ECO:0000313" key="3">
    <source>
        <dbReference type="Proteomes" id="UP000712281"/>
    </source>
</evidence>
<keyword evidence="1" id="KW-0732">Signal</keyword>
<dbReference type="Proteomes" id="UP000712281">
    <property type="component" value="Unassembled WGS sequence"/>
</dbReference>
<dbReference type="PANTHER" id="PTHR31696:SF14">
    <property type="entry name" value="PROTEIN MIZU-KUSSEI 1"/>
    <property type="match status" value="1"/>
</dbReference>
<reference evidence="2" key="1">
    <citation type="submission" date="2019-12" db="EMBL/GenBank/DDBJ databases">
        <title>Genome sequencing and annotation of Brassica cretica.</title>
        <authorList>
            <person name="Studholme D.J."/>
            <person name="Sarris P.F."/>
        </authorList>
    </citation>
    <scope>NUCLEOTIDE SEQUENCE</scope>
    <source>
        <strain evidence="2">PFS-001/15</strain>
        <tissue evidence="2">Leaf</tissue>
    </source>
</reference>
<dbReference type="PANTHER" id="PTHR31696">
    <property type="entry name" value="PROTEIN MIZU-KUSSEI 1"/>
    <property type="match status" value="1"/>
</dbReference>
<dbReference type="Pfam" id="PF04759">
    <property type="entry name" value="DUF617"/>
    <property type="match status" value="1"/>
</dbReference>
<feature type="chain" id="PRO_5035939578" evidence="1">
    <location>
        <begin position="24"/>
        <end position="190"/>
    </location>
</feature>
<proteinExistence type="predicted"/>
<comment type="caution">
    <text evidence="2">The sequence shown here is derived from an EMBL/GenBank/DDBJ whole genome shotgun (WGS) entry which is preliminary data.</text>
</comment>
<dbReference type="GO" id="GO:0010274">
    <property type="term" value="P:hydrotropism"/>
    <property type="evidence" value="ECO:0007669"/>
    <property type="project" value="InterPro"/>
</dbReference>